<dbReference type="EMBL" id="CP049075">
    <property type="protein sequence ID" value="QLI05153.1"/>
    <property type="molecule type" value="Genomic_DNA"/>
</dbReference>
<reference evidence="2 3" key="1">
    <citation type="submission" date="2020-02" db="EMBL/GenBank/DDBJ databases">
        <title>Complete genome sequence of the novel Campylobacter species Candidatus Campylobacter infans.</title>
        <authorList>
            <person name="Duim B."/>
            <person name="Zomer A."/>
            <person name="van der Graaf L."/>
            <person name="Wagenaar J."/>
        </authorList>
    </citation>
    <scope>NUCLEOTIDE SEQUENCE [LARGE SCALE GENOMIC DNA]</scope>
    <source>
        <strain evidence="2 3">19S00001</strain>
    </source>
</reference>
<protein>
    <recommendedName>
        <fullName evidence="4">Type IV secretion system protein</fullName>
    </recommendedName>
</protein>
<evidence type="ECO:0000256" key="1">
    <source>
        <dbReference type="SAM" id="SignalP"/>
    </source>
</evidence>
<evidence type="ECO:0008006" key="4">
    <source>
        <dbReference type="Google" id="ProtNLM"/>
    </source>
</evidence>
<feature type="chain" id="PRO_5029003486" description="Type IV secretion system protein" evidence="1">
    <location>
        <begin position="21"/>
        <end position="325"/>
    </location>
</feature>
<accession>A0A7H9CG88</accession>
<dbReference type="AlphaFoldDB" id="A0A7H9CG88"/>
<evidence type="ECO:0000313" key="3">
    <source>
        <dbReference type="Proteomes" id="UP000509414"/>
    </source>
</evidence>
<dbReference type="KEGG" id="cinf:CINF_0631"/>
<keyword evidence="3" id="KW-1185">Reference proteome</keyword>
<dbReference type="SUPFAM" id="SSF101082">
    <property type="entry name" value="Typo IV secretion system protein TraC"/>
    <property type="match status" value="1"/>
</dbReference>
<evidence type="ECO:0000313" key="2">
    <source>
        <dbReference type="EMBL" id="QLI05153.1"/>
    </source>
</evidence>
<organism evidence="2 3">
    <name type="scientific">Candidatus Campylobacter infans</name>
    <dbReference type="NCBI Taxonomy" id="2561898"/>
    <lineage>
        <taxon>Bacteria</taxon>
        <taxon>Pseudomonadati</taxon>
        <taxon>Campylobacterota</taxon>
        <taxon>Epsilonproteobacteria</taxon>
        <taxon>Campylobacterales</taxon>
        <taxon>Campylobacteraceae</taxon>
        <taxon>Campylobacter</taxon>
    </lineage>
</organism>
<feature type="signal peptide" evidence="1">
    <location>
        <begin position="1"/>
        <end position="20"/>
    </location>
</feature>
<dbReference type="Proteomes" id="UP000509414">
    <property type="component" value="Chromosome"/>
</dbReference>
<keyword evidence="1" id="KW-0732">Signal</keyword>
<dbReference type="RefSeq" id="WP_178696665.1">
    <property type="nucleotide sequence ID" value="NZ_CP049075.1"/>
</dbReference>
<name>A0A7H9CG88_9BACT</name>
<gene>
    <name evidence="2" type="ORF">CINF_0631</name>
</gene>
<proteinExistence type="predicted"/>
<sequence>MKKLVLSIAAAALLFTNANASGIPVVDSASIAQRTVENVKSYTQQIKSYANDILMFKQMVLDTLNFEKHLKELGIDLNEFAEIYGEVMGTIDDMQNFYADLTNLPDDFFKQFERMQNACTYLTKNVDGFQGAVDNAKSLKRSINRCLSIVQSQPVIKRSLAKLERDLQKATDFKEIQRIQQQMRNIENAQAFAIQTANQERIDKILASYDDFYFNTSDKNPYSLKAKTKSIQNLINQTMKDDLSQKETTALTNSILLQMLQTNNQMFEMQIQTASVMVANQNDRKSFSKQLTEEDLDKETPTYYFPEKNVPAMPKDKYGLPVFTF</sequence>